<name>A0A1I2WKG7_9ACTN</name>
<dbReference type="SUPFAM" id="SSF50998">
    <property type="entry name" value="Quinoprotein alcohol dehydrogenase-like"/>
    <property type="match status" value="1"/>
</dbReference>
<evidence type="ECO:0000313" key="3">
    <source>
        <dbReference type="EMBL" id="SFH01808.1"/>
    </source>
</evidence>
<feature type="region of interest" description="Disordered" evidence="1">
    <location>
        <begin position="254"/>
        <end position="275"/>
    </location>
</feature>
<protein>
    <submittedName>
        <fullName evidence="3">PQQ-like domain-containing protein</fullName>
    </submittedName>
</protein>
<dbReference type="InterPro" id="IPR011047">
    <property type="entry name" value="Quinoprotein_ADH-like_sf"/>
</dbReference>
<proteinExistence type="predicted"/>
<dbReference type="Proteomes" id="UP000181942">
    <property type="component" value="Unassembled WGS sequence"/>
</dbReference>
<evidence type="ECO:0000256" key="1">
    <source>
        <dbReference type="SAM" id="MobiDB-lite"/>
    </source>
</evidence>
<feature type="transmembrane region" description="Helical" evidence="2">
    <location>
        <begin position="12"/>
        <end position="41"/>
    </location>
</feature>
<organism evidence="3 4">
    <name type="scientific">Streptomyces mirabilis</name>
    <dbReference type="NCBI Taxonomy" id="68239"/>
    <lineage>
        <taxon>Bacteria</taxon>
        <taxon>Bacillati</taxon>
        <taxon>Actinomycetota</taxon>
        <taxon>Actinomycetes</taxon>
        <taxon>Kitasatosporales</taxon>
        <taxon>Streptomycetaceae</taxon>
        <taxon>Streptomyces</taxon>
    </lineage>
</organism>
<dbReference type="OrthoDB" id="4114175at2"/>
<gene>
    <name evidence="3" type="ORF">SAMN02787118_13826</name>
</gene>
<keyword evidence="2" id="KW-0472">Membrane</keyword>
<dbReference type="EMBL" id="FONR01000038">
    <property type="protein sequence ID" value="SFH01808.1"/>
    <property type="molecule type" value="Genomic_DNA"/>
</dbReference>
<dbReference type="Gene3D" id="2.130.10.10">
    <property type="entry name" value="YVTN repeat-like/Quinoprotein amine dehydrogenase"/>
    <property type="match status" value="1"/>
</dbReference>
<sequence>MEMRKGAAGAGNATVLGGVAGVGWFVLIGTTVLVVCEYIGWTWHRTAPATAAAVAGGAAVLAAAPRAVRRNWKALVGTLVAGALLASLDYRVADFEQMTPVWTAPADRPADVQAVGDWLHGGLVVRARSDQVVAYRVATGAVAWRWSPPGTDVVCAMSRETGSGTGLVGYAHQDDPCLTAAALDLATGTTRWTARLGDPQDDTVDLAEGPGRMAVAGDVAVLHDARGWYAAGPERWAHPLAGAERVRLRAARRRWRPRRGRDRRPAGMPHHHTFR</sequence>
<keyword evidence="2" id="KW-1133">Transmembrane helix</keyword>
<evidence type="ECO:0000313" key="4">
    <source>
        <dbReference type="Proteomes" id="UP000181942"/>
    </source>
</evidence>
<reference evidence="3 4" key="1">
    <citation type="submission" date="2016-10" db="EMBL/GenBank/DDBJ databases">
        <authorList>
            <person name="de Groot N.N."/>
        </authorList>
    </citation>
    <scope>NUCLEOTIDE SEQUENCE [LARGE SCALE GENOMIC DNA]</scope>
    <source>
        <strain evidence="3 4">OK461</strain>
    </source>
</reference>
<keyword evidence="2" id="KW-0812">Transmembrane</keyword>
<accession>A0A1I2WKG7</accession>
<evidence type="ECO:0000256" key="2">
    <source>
        <dbReference type="SAM" id="Phobius"/>
    </source>
</evidence>
<feature type="transmembrane region" description="Helical" evidence="2">
    <location>
        <begin position="47"/>
        <end position="64"/>
    </location>
</feature>
<dbReference type="InterPro" id="IPR015943">
    <property type="entry name" value="WD40/YVTN_repeat-like_dom_sf"/>
</dbReference>
<dbReference type="AlphaFoldDB" id="A0A1I2WKG7"/>